<gene>
    <name evidence="1" type="ORF">CVV64_08055</name>
</gene>
<organism evidence="1 2">
    <name type="scientific">Candidatus Wallbacteria bacterium HGW-Wallbacteria-1</name>
    <dbReference type="NCBI Taxonomy" id="2013854"/>
    <lineage>
        <taxon>Bacteria</taxon>
        <taxon>Candidatus Walliibacteriota</taxon>
    </lineage>
</organism>
<evidence type="ECO:0000313" key="1">
    <source>
        <dbReference type="EMBL" id="PKK90823.1"/>
    </source>
</evidence>
<protein>
    <recommendedName>
        <fullName evidence="3">Polymerase nucleotidyl transferase domain-containing protein</fullName>
    </recommendedName>
</protein>
<comment type="caution">
    <text evidence="1">The sequence shown here is derived from an EMBL/GenBank/DDBJ whole genome shotgun (WGS) entry which is preliminary data.</text>
</comment>
<dbReference type="EMBL" id="PGXC01000004">
    <property type="protein sequence ID" value="PKK90823.1"/>
    <property type="molecule type" value="Genomic_DNA"/>
</dbReference>
<proteinExistence type="predicted"/>
<accession>A0A2N1PR59</accession>
<dbReference type="Proteomes" id="UP000233256">
    <property type="component" value="Unassembled WGS sequence"/>
</dbReference>
<evidence type="ECO:0000313" key="2">
    <source>
        <dbReference type="Proteomes" id="UP000233256"/>
    </source>
</evidence>
<sequence length="340" mass="39359">MTTRHPITDLLKEYIVPIDNWRNHITDCTYFLRNDGVFVFAEGYWHPENSILGNILYYPSDNGHNDYAGLRYASMNKVMVNGELQRVGHDIQYDNHFKFFPELKKNGVPFFAEYRVSFPIDSFVGLFEHKNSLRQVCSAAPEVDEAISRVERHFNIPRTRLGVTGSLSFGVFDDNHDDVDLVFYGSPEENKKIISMIDELVKIPENRVFEFGRYWPIRFFLGGTMICSFFCYSDRKMSPLHDFSMDLIEDNIEGRGRVADDTHGFYMPPVLLLEDVTLAGKKYDTMELVIYNGLVRGEYRNGDILSFKGKSIELQTTNNDMTKSRKAALVTIWSDIKREN</sequence>
<dbReference type="AlphaFoldDB" id="A0A2N1PR59"/>
<reference evidence="1 2" key="1">
    <citation type="journal article" date="2017" name="ISME J.">
        <title>Potential for microbial H2 and metal transformations associated with novel bacteria and archaea in deep terrestrial subsurface sediments.</title>
        <authorList>
            <person name="Hernsdorf A.W."/>
            <person name="Amano Y."/>
            <person name="Miyakawa K."/>
            <person name="Ise K."/>
            <person name="Suzuki Y."/>
            <person name="Anantharaman K."/>
            <person name="Probst A."/>
            <person name="Burstein D."/>
            <person name="Thomas B.C."/>
            <person name="Banfield J.F."/>
        </authorList>
    </citation>
    <scope>NUCLEOTIDE SEQUENCE [LARGE SCALE GENOMIC DNA]</scope>
    <source>
        <strain evidence="1">HGW-Wallbacteria-1</strain>
    </source>
</reference>
<evidence type="ECO:0008006" key="3">
    <source>
        <dbReference type="Google" id="ProtNLM"/>
    </source>
</evidence>
<name>A0A2N1PR59_9BACT</name>